<evidence type="ECO:0000256" key="2">
    <source>
        <dbReference type="ARBA" id="ARBA00022801"/>
    </source>
</evidence>
<keyword evidence="4 7" id="KW-0443">Lipid metabolism</keyword>
<dbReference type="AlphaFoldDB" id="A0A2T3ZNA0"/>
<dbReference type="PANTHER" id="PTHR10336">
    <property type="entry name" value="PHOSPHOINOSITIDE-SPECIFIC PHOSPHOLIPASE C FAMILY PROTEIN"/>
    <property type="match status" value="1"/>
</dbReference>
<dbReference type="Pfam" id="PF00387">
    <property type="entry name" value="PI-PLC-Y"/>
    <property type="match status" value="1"/>
</dbReference>
<dbReference type="Pfam" id="PF23617">
    <property type="entry name" value="EF-hand_15"/>
    <property type="match status" value="1"/>
</dbReference>
<dbReference type="PANTHER" id="PTHR10336:SF82">
    <property type="entry name" value="PHOSPHOINOSITIDE PHOSPHOLIPASE C"/>
    <property type="match status" value="1"/>
</dbReference>
<dbReference type="Gene3D" id="3.20.20.190">
    <property type="entry name" value="Phosphatidylinositol (PI) phosphodiesterase"/>
    <property type="match status" value="1"/>
</dbReference>
<organism evidence="10 11">
    <name type="scientific">Trichoderma asperellum (strain ATCC 204424 / CBS 433.97 / NBRC 101777)</name>
    <dbReference type="NCBI Taxonomy" id="1042311"/>
    <lineage>
        <taxon>Eukaryota</taxon>
        <taxon>Fungi</taxon>
        <taxon>Dikarya</taxon>
        <taxon>Ascomycota</taxon>
        <taxon>Pezizomycotina</taxon>
        <taxon>Sordariomycetes</taxon>
        <taxon>Hypocreomycetidae</taxon>
        <taxon>Hypocreales</taxon>
        <taxon>Hypocreaceae</taxon>
        <taxon>Trichoderma</taxon>
    </lineage>
</organism>
<evidence type="ECO:0000256" key="4">
    <source>
        <dbReference type="ARBA" id="ARBA00023098"/>
    </source>
</evidence>
<dbReference type="PROSITE" id="PS50007">
    <property type="entry name" value="PIPLC_X_DOMAIN"/>
    <property type="match status" value="1"/>
</dbReference>
<dbReference type="SUPFAM" id="SSF51695">
    <property type="entry name" value="PLC-like phosphodiesterases"/>
    <property type="match status" value="1"/>
</dbReference>
<evidence type="ECO:0000256" key="8">
    <source>
        <dbReference type="SAM" id="MobiDB-lite"/>
    </source>
</evidence>
<feature type="region of interest" description="Disordered" evidence="8">
    <location>
        <begin position="156"/>
        <end position="198"/>
    </location>
</feature>
<keyword evidence="5" id="KW-0807">Transducer</keyword>
<dbReference type="InterPro" id="IPR017946">
    <property type="entry name" value="PLC-like_Pdiesterase_TIM-brl"/>
</dbReference>
<dbReference type="CDD" id="cd00275">
    <property type="entry name" value="C2_PLC_like"/>
    <property type="match status" value="1"/>
</dbReference>
<dbReference type="PROSITE" id="PS50008">
    <property type="entry name" value="PIPLC_Y_DOMAIN"/>
    <property type="match status" value="1"/>
</dbReference>
<dbReference type="GO" id="GO:0051209">
    <property type="term" value="P:release of sequestered calcium ion into cytosol"/>
    <property type="evidence" value="ECO:0007669"/>
    <property type="project" value="TreeGrafter"/>
</dbReference>
<dbReference type="GO" id="GO:0016042">
    <property type="term" value="P:lipid catabolic process"/>
    <property type="evidence" value="ECO:0007669"/>
    <property type="project" value="UniProtKB-KW"/>
</dbReference>
<dbReference type="SMART" id="SM00149">
    <property type="entry name" value="PLCYc"/>
    <property type="match status" value="1"/>
</dbReference>
<comment type="catalytic activity">
    <reaction evidence="1 7">
        <text>a 1,2-diacyl-sn-glycero-3-phospho-(1D-myo-inositol-4,5-bisphosphate) + H2O = 1D-myo-inositol 1,4,5-trisphosphate + a 1,2-diacyl-sn-glycerol + H(+)</text>
        <dbReference type="Rhea" id="RHEA:33179"/>
        <dbReference type="ChEBI" id="CHEBI:15377"/>
        <dbReference type="ChEBI" id="CHEBI:15378"/>
        <dbReference type="ChEBI" id="CHEBI:17815"/>
        <dbReference type="ChEBI" id="CHEBI:58456"/>
        <dbReference type="ChEBI" id="CHEBI:203600"/>
        <dbReference type="EC" id="3.1.4.11"/>
    </reaction>
</comment>
<dbReference type="GO" id="GO:0004435">
    <property type="term" value="F:phosphatidylinositol-4,5-bisphosphate phospholipase C activity"/>
    <property type="evidence" value="ECO:0007669"/>
    <property type="project" value="UniProtKB-EC"/>
</dbReference>
<evidence type="ECO:0000256" key="3">
    <source>
        <dbReference type="ARBA" id="ARBA00022963"/>
    </source>
</evidence>
<dbReference type="SMART" id="SM00148">
    <property type="entry name" value="PLCXc"/>
    <property type="match status" value="1"/>
</dbReference>
<dbReference type="InterPro" id="IPR056584">
    <property type="entry name" value="EF-hand_15"/>
</dbReference>
<evidence type="ECO:0000313" key="11">
    <source>
        <dbReference type="Proteomes" id="UP000240493"/>
    </source>
</evidence>
<keyword evidence="3 7" id="KW-0442">Lipid degradation</keyword>
<accession>A0A2T3ZNA0</accession>
<evidence type="ECO:0000256" key="5">
    <source>
        <dbReference type="ARBA" id="ARBA00023224"/>
    </source>
</evidence>
<dbReference type="SUPFAM" id="SSF49562">
    <property type="entry name" value="C2 domain (Calcium/lipid-binding domain, CaLB)"/>
    <property type="match status" value="1"/>
</dbReference>
<evidence type="ECO:0000256" key="1">
    <source>
        <dbReference type="ARBA" id="ARBA00001195"/>
    </source>
</evidence>
<proteinExistence type="predicted"/>
<dbReference type="GO" id="GO:0048015">
    <property type="term" value="P:phosphatidylinositol-mediated signaling"/>
    <property type="evidence" value="ECO:0007669"/>
    <property type="project" value="TreeGrafter"/>
</dbReference>
<dbReference type="InterPro" id="IPR000909">
    <property type="entry name" value="PLipase_C_PInositol-sp_X_dom"/>
</dbReference>
<sequence>MATADEAANASLQSGGGSVPAKRTIQALSSTSLAYLKRLFESHATPEGKWTSDQVRVFSQKVQGNGTTPATSDALLNAPELDLNGFLAYMTSSLSDAILPMKNEDFSWPLASYYISSSHNTYLTGNQLSSNSTTGAYTNVLLRGCRCVEIDVWDGDESDAETSSSDSETSDDEAAAKKAELKKKKKEHKDKAKSSWGDQLKSKMEKINISKKIDKMEEKATEKVAEIEEAVKRKSDSPSAAEPRVLHGHTLTKDVPFRDVCVAIRESAFVVSEMPLIVSLEVHCSPKQQIVMVDIMKEVWDGLLVTDPDCDVEALPSPHDLRRKILIKTKYVPAGTPLDKVDTIRSEQVPTPSGAQPKPAKTIQELARLAIYTQGVTFKNWTQPEATMPTHMFSISEKKFIEYHEKQWTTLFNHNKRYFLRAYPSGFRIGSSNLNPSIFWGGGAQIIALNWQETDQGMMLNEGMFVGTSGYVLKPEGYRPSLTSKEEDASKPITITRKPVSLAFTFLSAQNIPLPPGDKSAKGFKPYIKVELHVEGSKNSHAESDGHVHESEYKVRTKTYKGCDVDLGAEKLEFKGVPGVVEELTFVRFTIRDDEIGRDELAAWACVRLDRLGQGYRFVHLRNTKGAATDGALLVKIERLST</sequence>
<dbReference type="PRINTS" id="PR00390">
    <property type="entry name" value="PHPHLIPASEC"/>
</dbReference>
<dbReference type="Proteomes" id="UP000240493">
    <property type="component" value="Unassembled WGS sequence"/>
</dbReference>
<evidence type="ECO:0000256" key="7">
    <source>
        <dbReference type="RuleBase" id="RU361133"/>
    </source>
</evidence>
<dbReference type="EMBL" id="KZ679256">
    <property type="protein sequence ID" value="PTB46272.1"/>
    <property type="molecule type" value="Genomic_DNA"/>
</dbReference>
<dbReference type="Gene3D" id="2.60.40.150">
    <property type="entry name" value="C2 domain"/>
    <property type="match status" value="1"/>
</dbReference>
<keyword evidence="11" id="KW-1185">Reference proteome</keyword>
<dbReference type="InterPro" id="IPR001192">
    <property type="entry name" value="PI-PLC_fam"/>
</dbReference>
<dbReference type="OrthoDB" id="269822at2759"/>
<feature type="region of interest" description="Disordered" evidence="8">
    <location>
        <begin position="1"/>
        <end position="20"/>
    </location>
</feature>
<reference evidence="10 11" key="1">
    <citation type="submission" date="2016-07" db="EMBL/GenBank/DDBJ databases">
        <title>Multiple horizontal gene transfer events from other fungi enriched the ability of initially mycotrophic Trichoderma (Ascomycota) to feed on dead plant biomass.</title>
        <authorList>
            <consortium name="DOE Joint Genome Institute"/>
            <person name="Aerts A."/>
            <person name="Atanasova L."/>
            <person name="Chenthamara K."/>
            <person name="Zhang J."/>
            <person name="Grujic M."/>
            <person name="Henrissat B."/>
            <person name="Kuo A."/>
            <person name="Salamov A."/>
            <person name="Lipzen A."/>
            <person name="Labutti K."/>
            <person name="Barry K."/>
            <person name="Miao Y."/>
            <person name="Rahimi M.J."/>
            <person name="Shen Q."/>
            <person name="Grigoriev I.V."/>
            <person name="Kubicek C.P."/>
            <person name="Druzhinina I.S."/>
        </authorList>
    </citation>
    <scope>NUCLEOTIDE SEQUENCE [LARGE SCALE GENOMIC DNA]</scope>
    <source>
        <strain evidence="10 11">CBS 433.97</strain>
    </source>
</reference>
<dbReference type="CDD" id="cd08598">
    <property type="entry name" value="PI-PLC1c_yeast"/>
    <property type="match status" value="1"/>
</dbReference>
<dbReference type="STRING" id="1042311.A0A2T3ZNA0"/>
<dbReference type="FunFam" id="3.20.20.190:FF:000039">
    <property type="entry name" value="Phosphoinositide phospholipase C"/>
    <property type="match status" value="1"/>
</dbReference>
<keyword evidence="2 7" id="KW-0378">Hydrolase</keyword>
<name>A0A2T3ZNA0_TRIA4</name>
<protein>
    <recommendedName>
        <fullName evidence="7">Phosphoinositide phospholipase C</fullName>
        <ecNumber evidence="7">3.1.4.11</ecNumber>
    </recommendedName>
</protein>
<comment type="function">
    <text evidence="6">The production of the second messenger molecules diacylglycerol (DAG) and inositol 1,4,5-trisphosphate (IP3) is mediated by activated phosphatidylinositol-specific phospholipase C enzymes.</text>
</comment>
<evidence type="ECO:0000259" key="9">
    <source>
        <dbReference type="PROSITE" id="PS50008"/>
    </source>
</evidence>
<dbReference type="InterPro" id="IPR035892">
    <property type="entry name" value="C2_domain_sf"/>
</dbReference>
<gene>
    <name evidence="10" type="ORF">M441DRAFT_22324</name>
</gene>
<dbReference type="InterPro" id="IPR001711">
    <property type="entry name" value="PLipase_C_Pinositol-sp_Y"/>
</dbReference>
<dbReference type="EC" id="3.1.4.11" evidence="7"/>
<evidence type="ECO:0000313" key="10">
    <source>
        <dbReference type="EMBL" id="PTB46272.1"/>
    </source>
</evidence>
<feature type="domain" description="PI-PLC Y-box" evidence="9">
    <location>
        <begin position="366"/>
        <end position="479"/>
    </location>
</feature>
<evidence type="ECO:0000256" key="6">
    <source>
        <dbReference type="ARBA" id="ARBA00059664"/>
    </source>
</evidence>
<dbReference type="Pfam" id="PF00388">
    <property type="entry name" value="PI-PLC-X"/>
    <property type="match status" value="1"/>
</dbReference>